<reference evidence="2 3" key="1">
    <citation type="submission" date="2024-02" db="EMBL/GenBank/DDBJ databases">
        <title>A draft genome for the cacao thread blight pathogen Marasmius crinis-equi.</title>
        <authorList>
            <person name="Cohen S.P."/>
            <person name="Baruah I.K."/>
            <person name="Amoako-Attah I."/>
            <person name="Bukari Y."/>
            <person name="Meinhardt L.W."/>
            <person name="Bailey B.A."/>
        </authorList>
    </citation>
    <scope>NUCLEOTIDE SEQUENCE [LARGE SCALE GENOMIC DNA]</scope>
    <source>
        <strain evidence="2 3">GH-76</strain>
    </source>
</reference>
<dbReference type="EMBL" id="JBAHYK010001152">
    <property type="protein sequence ID" value="KAL0569290.1"/>
    <property type="molecule type" value="Genomic_DNA"/>
</dbReference>
<name>A0ABR3F277_9AGAR</name>
<protein>
    <submittedName>
        <fullName evidence="2">Uncharacterized protein</fullName>
    </submittedName>
</protein>
<organism evidence="2 3">
    <name type="scientific">Marasmius crinis-equi</name>
    <dbReference type="NCBI Taxonomy" id="585013"/>
    <lineage>
        <taxon>Eukaryota</taxon>
        <taxon>Fungi</taxon>
        <taxon>Dikarya</taxon>
        <taxon>Basidiomycota</taxon>
        <taxon>Agaricomycotina</taxon>
        <taxon>Agaricomycetes</taxon>
        <taxon>Agaricomycetidae</taxon>
        <taxon>Agaricales</taxon>
        <taxon>Marasmiineae</taxon>
        <taxon>Marasmiaceae</taxon>
        <taxon>Marasmius</taxon>
    </lineage>
</organism>
<dbReference type="Proteomes" id="UP001465976">
    <property type="component" value="Unassembled WGS sequence"/>
</dbReference>
<comment type="caution">
    <text evidence="2">The sequence shown here is derived from an EMBL/GenBank/DDBJ whole genome shotgun (WGS) entry which is preliminary data.</text>
</comment>
<sequence length="289" mass="30994">MPVERSTAGSSRTGGQSHGRGRQRGGAQGNRSQRGRGGGGRGRGGRRGGTRPVDVPYSPPTYPPAATLNLYATNDPGLQTKLSQPGIKRIRFGDDFQIEDSHLQTMSAIPGLMNTLEVLSLGDSDTGNGAYLTDAGVQLFLSQSPHLISLTLDACTRLKNATLIHALESCPRLQHLRITGNDKVKGGITDAVFKTLRERADLGTNLKELVLYDQSVDPFRKDFKAFSKARKELTIREGETLGDGIADNMIAAMTGGSSLSAWKGGKMVGMDVDMGIYGPGGYDMPFYDF</sequence>
<gene>
    <name evidence="2" type="ORF">V5O48_012677</name>
</gene>
<dbReference type="InterPro" id="IPR032675">
    <property type="entry name" value="LRR_dom_sf"/>
</dbReference>
<evidence type="ECO:0000256" key="1">
    <source>
        <dbReference type="SAM" id="MobiDB-lite"/>
    </source>
</evidence>
<proteinExistence type="predicted"/>
<accession>A0ABR3F277</accession>
<feature type="region of interest" description="Disordered" evidence="1">
    <location>
        <begin position="1"/>
        <end position="62"/>
    </location>
</feature>
<dbReference type="Gene3D" id="3.80.10.10">
    <property type="entry name" value="Ribonuclease Inhibitor"/>
    <property type="match status" value="1"/>
</dbReference>
<keyword evidence="3" id="KW-1185">Reference proteome</keyword>
<dbReference type="SUPFAM" id="SSF52047">
    <property type="entry name" value="RNI-like"/>
    <property type="match status" value="1"/>
</dbReference>
<evidence type="ECO:0000313" key="3">
    <source>
        <dbReference type="Proteomes" id="UP001465976"/>
    </source>
</evidence>
<evidence type="ECO:0000313" key="2">
    <source>
        <dbReference type="EMBL" id="KAL0569290.1"/>
    </source>
</evidence>